<name>A0AAU7LRJ6_9BURK</name>
<evidence type="ECO:0000313" key="1">
    <source>
        <dbReference type="EMBL" id="XBP69548.1"/>
    </source>
</evidence>
<dbReference type="AlphaFoldDB" id="A0AAU7LRJ6"/>
<protein>
    <submittedName>
        <fullName evidence="1">Uncharacterized protein</fullName>
    </submittedName>
</protein>
<dbReference type="EMBL" id="CP157675">
    <property type="protein sequence ID" value="XBP69548.1"/>
    <property type="molecule type" value="Genomic_DNA"/>
</dbReference>
<organism evidence="1">
    <name type="scientific">Polaromonas hydrogenivorans</name>
    <dbReference type="NCBI Taxonomy" id="335476"/>
    <lineage>
        <taxon>Bacteria</taxon>
        <taxon>Pseudomonadati</taxon>
        <taxon>Pseudomonadota</taxon>
        <taxon>Betaproteobacteria</taxon>
        <taxon>Burkholderiales</taxon>
        <taxon>Comamonadaceae</taxon>
        <taxon>Polaromonas</taxon>
    </lineage>
</organism>
<proteinExistence type="predicted"/>
<accession>A0AAU7LRJ6</accession>
<dbReference type="RefSeq" id="WP_349278241.1">
    <property type="nucleotide sequence ID" value="NZ_CBCSCU010000047.1"/>
</dbReference>
<sequence>MFSFLKPIKSASHRNRLFRLTVHVARGTNAEMPTNLVGAYVPIFLGATDHESAARSAVASLSQRGFEFLDIADGQIHELDASKWDSFVAEAWPEFVDYFPKQNEVVEKLNSAFLFTGPFASYESRADV</sequence>
<gene>
    <name evidence="1" type="ORF">ABLV49_16895</name>
</gene>
<reference evidence="1" key="1">
    <citation type="submission" date="2024-05" db="EMBL/GenBank/DDBJ databases">
        <authorList>
            <person name="Bunk B."/>
            <person name="Swiderski J."/>
            <person name="Sproer C."/>
            <person name="Thiel V."/>
        </authorList>
    </citation>
    <scope>NUCLEOTIDE SEQUENCE</scope>
    <source>
        <strain evidence="1">DSM 17735</strain>
    </source>
</reference>